<protein>
    <submittedName>
        <fullName evidence="1">Uncharacterized protein</fullName>
    </submittedName>
</protein>
<evidence type="ECO:0000313" key="2">
    <source>
        <dbReference type="Proteomes" id="UP000236291"/>
    </source>
</evidence>
<dbReference type="EMBL" id="ASHM01139669">
    <property type="protein sequence ID" value="PNX61013.1"/>
    <property type="molecule type" value="Genomic_DNA"/>
</dbReference>
<gene>
    <name evidence="1" type="ORF">L195_g060463</name>
</gene>
<evidence type="ECO:0000313" key="1">
    <source>
        <dbReference type="EMBL" id="PNX61013.1"/>
    </source>
</evidence>
<name>A0A2K3K3Z9_TRIPR</name>
<proteinExistence type="predicted"/>
<reference evidence="1 2" key="1">
    <citation type="journal article" date="2014" name="Am. J. Bot.">
        <title>Genome assembly and annotation for red clover (Trifolium pratense; Fabaceae).</title>
        <authorList>
            <person name="Istvanek J."/>
            <person name="Jaros M."/>
            <person name="Krenek A."/>
            <person name="Repkova J."/>
        </authorList>
    </citation>
    <scope>NUCLEOTIDE SEQUENCE [LARGE SCALE GENOMIC DNA]</scope>
    <source>
        <strain evidence="2">cv. Tatra</strain>
        <tissue evidence="1">Young leaves</tissue>
    </source>
</reference>
<feature type="non-terminal residue" evidence="1">
    <location>
        <position position="1"/>
    </location>
</feature>
<reference evidence="1 2" key="2">
    <citation type="journal article" date="2017" name="Front. Plant Sci.">
        <title>Gene Classification and Mining of Molecular Markers Useful in Red Clover (Trifolium pratense) Breeding.</title>
        <authorList>
            <person name="Istvanek J."/>
            <person name="Dluhosova J."/>
            <person name="Dluhos P."/>
            <person name="Patkova L."/>
            <person name="Nedelnik J."/>
            <person name="Repkova J."/>
        </authorList>
    </citation>
    <scope>NUCLEOTIDE SEQUENCE [LARGE SCALE GENOMIC DNA]</scope>
    <source>
        <strain evidence="2">cv. Tatra</strain>
        <tissue evidence="1">Young leaves</tissue>
    </source>
</reference>
<dbReference type="Proteomes" id="UP000236291">
    <property type="component" value="Unassembled WGS sequence"/>
</dbReference>
<accession>A0A2K3K3Z9</accession>
<organism evidence="1 2">
    <name type="scientific">Trifolium pratense</name>
    <name type="common">Red clover</name>
    <dbReference type="NCBI Taxonomy" id="57577"/>
    <lineage>
        <taxon>Eukaryota</taxon>
        <taxon>Viridiplantae</taxon>
        <taxon>Streptophyta</taxon>
        <taxon>Embryophyta</taxon>
        <taxon>Tracheophyta</taxon>
        <taxon>Spermatophyta</taxon>
        <taxon>Magnoliopsida</taxon>
        <taxon>eudicotyledons</taxon>
        <taxon>Gunneridae</taxon>
        <taxon>Pentapetalae</taxon>
        <taxon>rosids</taxon>
        <taxon>fabids</taxon>
        <taxon>Fabales</taxon>
        <taxon>Fabaceae</taxon>
        <taxon>Papilionoideae</taxon>
        <taxon>50 kb inversion clade</taxon>
        <taxon>NPAAA clade</taxon>
        <taxon>Hologalegina</taxon>
        <taxon>IRL clade</taxon>
        <taxon>Trifolieae</taxon>
        <taxon>Trifolium</taxon>
    </lineage>
</organism>
<comment type="caution">
    <text evidence="1">The sequence shown here is derived from an EMBL/GenBank/DDBJ whole genome shotgun (WGS) entry which is preliminary data.</text>
</comment>
<sequence length="86" mass="9468">IIVENKRFFRRTDLATLGAEEGAMNLVGATKHPIVVGGKIFMNAEGIQGIPRDEGEVQDGESSRVVNVITIDLKAKWRIVEYALKS</sequence>
<dbReference type="AlphaFoldDB" id="A0A2K3K3Z9"/>